<dbReference type="Pfam" id="PF01554">
    <property type="entry name" value="MatE"/>
    <property type="match status" value="2"/>
</dbReference>
<feature type="transmembrane region" description="Helical" evidence="7">
    <location>
        <begin position="55"/>
        <end position="75"/>
    </location>
</feature>
<feature type="transmembrane region" description="Helical" evidence="7">
    <location>
        <begin position="129"/>
        <end position="151"/>
    </location>
</feature>
<dbReference type="HOGENOM" id="CLU_012893_1_2_1"/>
<feature type="transmembrane region" description="Helical" evidence="7">
    <location>
        <begin position="192"/>
        <end position="214"/>
    </location>
</feature>
<dbReference type="NCBIfam" id="TIGR00797">
    <property type="entry name" value="matE"/>
    <property type="match status" value="1"/>
</dbReference>
<evidence type="ECO:0008006" key="10">
    <source>
        <dbReference type="Google" id="ProtNLM"/>
    </source>
</evidence>
<dbReference type="CDD" id="cd13132">
    <property type="entry name" value="MATE_eukaryotic"/>
    <property type="match status" value="1"/>
</dbReference>
<dbReference type="GO" id="GO:0015297">
    <property type="term" value="F:antiporter activity"/>
    <property type="evidence" value="ECO:0007669"/>
    <property type="project" value="InterPro"/>
</dbReference>
<keyword evidence="3 7" id="KW-0812">Transmembrane</keyword>
<organism evidence="8 9">
    <name type="scientific">Phialophora macrospora</name>
    <dbReference type="NCBI Taxonomy" id="1851006"/>
    <lineage>
        <taxon>Eukaryota</taxon>
        <taxon>Fungi</taxon>
        <taxon>Dikarya</taxon>
        <taxon>Ascomycota</taxon>
        <taxon>Pezizomycotina</taxon>
        <taxon>Eurotiomycetes</taxon>
        <taxon>Chaetothyriomycetidae</taxon>
        <taxon>Chaetothyriales</taxon>
        <taxon>Herpotrichiellaceae</taxon>
        <taxon>Phialophora</taxon>
    </lineage>
</organism>
<dbReference type="EMBL" id="KN846957">
    <property type="protein sequence ID" value="KIW71147.1"/>
    <property type="molecule type" value="Genomic_DNA"/>
</dbReference>
<feature type="region of interest" description="Disordered" evidence="6">
    <location>
        <begin position="1"/>
        <end position="25"/>
    </location>
</feature>
<keyword evidence="5 7" id="KW-0472">Membrane</keyword>
<dbReference type="STRING" id="5601.A0A0D2EA10"/>
<keyword evidence="4 7" id="KW-1133">Transmembrane helix</keyword>
<dbReference type="InterPro" id="IPR002528">
    <property type="entry name" value="MATE_fam"/>
</dbReference>
<feature type="transmembrane region" description="Helical" evidence="7">
    <location>
        <begin position="357"/>
        <end position="380"/>
    </location>
</feature>
<proteinExistence type="inferred from homology"/>
<sequence length="499" mass="53391">MNRNEMETTALLEPDRARPDYSNDDFNGDDDAKSVLLATWAGETRKMISYSVPLILTYLLQYFYSLVIVLVVGRIGEDELAAVSLGVTTMNIVGFAIFEGIATSLDTLCAQAYGSGNPRLVGLHVQRMVLLLLLVACPVGTVWLCSPWILAKVIPQPQLAVLAGTFLRTSLVGVPGYVVFEAGKRFLQCQGNFTTSLIVLLVCTPVNLLLNWVLVFKLGFGVMGSAFAAALTNDLRAILLVLYIAFRLPETHHCWPGLLPKATFRNWMPMIKLSIPGAVMTFGEWFAFELLNFSTAYIKVGAGDRLSSGPLAAQAILSTTSVLVWHIPFSCSVVASTRIGILIGRGSVGTAKSLSKFYAAFFAGTAILDSMLALAIGGLIAGLGTRSPSGEVQALVVAALPFVAVFQLFDAGVCCVHGILRGLGRQAIGGYATFAVNYVFGVPLALILSLGPPALGLAGLWSGLSIGMAVLVSVQVVVLGLMEWERCVEDARKREEDCD</sequence>
<evidence type="ECO:0000256" key="7">
    <source>
        <dbReference type="SAM" id="Phobius"/>
    </source>
</evidence>
<dbReference type="Proteomes" id="UP000054266">
    <property type="component" value="Unassembled WGS sequence"/>
</dbReference>
<evidence type="ECO:0000256" key="1">
    <source>
        <dbReference type="ARBA" id="ARBA00004141"/>
    </source>
</evidence>
<evidence type="ECO:0000313" key="8">
    <source>
        <dbReference type="EMBL" id="KIW71147.1"/>
    </source>
</evidence>
<dbReference type="InterPro" id="IPR045069">
    <property type="entry name" value="MATE_euk"/>
</dbReference>
<name>A0A0D2EA10_9EURO</name>
<dbReference type="GO" id="GO:1990961">
    <property type="term" value="P:xenobiotic detoxification by transmembrane export across the plasma membrane"/>
    <property type="evidence" value="ECO:0007669"/>
    <property type="project" value="InterPro"/>
</dbReference>
<accession>A0A0D2EA10</accession>
<protein>
    <recommendedName>
        <fullName evidence="10">MATE efflux family protein</fullName>
    </recommendedName>
</protein>
<reference evidence="8 9" key="1">
    <citation type="submission" date="2015-01" db="EMBL/GenBank/DDBJ databases">
        <title>The Genome Sequence of Capronia semiimmersa CBS27337.</title>
        <authorList>
            <consortium name="The Broad Institute Genomics Platform"/>
            <person name="Cuomo C."/>
            <person name="de Hoog S."/>
            <person name="Gorbushina A."/>
            <person name="Stielow B."/>
            <person name="Teixiera M."/>
            <person name="Abouelleil A."/>
            <person name="Chapman S.B."/>
            <person name="Priest M."/>
            <person name="Young S.K."/>
            <person name="Wortman J."/>
            <person name="Nusbaum C."/>
            <person name="Birren B."/>
        </authorList>
    </citation>
    <scope>NUCLEOTIDE SEQUENCE [LARGE SCALE GENOMIC DNA]</scope>
    <source>
        <strain evidence="8 9">CBS 27337</strain>
    </source>
</reference>
<feature type="transmembrane region" description="Helical" evidence="7">
    <location>
        <begin position="428"/>
        <end position="448"/>
    </location>
</feature>
<keyword evidence="9" id="KW-1185">Reference proteome</keyword>
<dbReference type="GO" id="GO:0042910">
    <property type="term" value="F:xenobiotic transmembrane transporter activity"/>
    <property type="evidence" value="ECO:0007669"/>
    <property type="project" value="InterPro"/>
</dbReference>
<feature type="transmembrane region" description="Helical" evidence="7">
    <location>
        <begin position="392"/>
        <end position="416"/>
    </location>
</feature>
<gene>
    <name evidence="8" type="ORF">PV04_03346</name>
</gene>
<evidence type="ECO:0000256" key="6">
    <source>
        <dbReference type="SAM" id="MobiDB-lite"/>
    </source>
</evidence>
<feature type="transmembrane region" description="Helical" evidence="7">
    <location>
        <begin position="460"/>
        <end position="484"/>
    </location>
</feature>
<feature type="transmembrane region" description="Helical" evidence="7">
    <location>
        <begin position="81"/>
        <end position="98"/>
    </location>
</feature>
<evidence type="ECO:0000313" key="9">
    <source>
        <dbReference type="Proteomes" id="UP000054266"/>
    </source>
</evidence>
<dbReference type="GO" id="GO:0016020">
    <property type="term" value="C:membrane"/>
    <property type="evidence" value="ECO:0007669"/>
    <property type="project" value="UniProtKB-SubCell"/>
</dbReference>
<evidence type="ECO:0000256" key="3">
    <source>
        <dbReference type="ARBA" id="ARBA00022692"/>
    </source>
</evidence>
<comment type="similarity">
    <text evidence="2">Belongs to the multi antimicrobial extrusion (MATE) (TC 2.A.66.1) family.</text>
</comment>
<dbReference type="PANTHER" id="PTHR11206">
    <property type="entry name" value="MULTIDRUG RESISTANCE PROTEIN"/>
    <property type="match status" value="1"/>
</dbReference>
<evidence type="ECO:0000256" key="2">
    <source>
        <dbReference type="ARBA" id="ARBA00010199"/>
    </source>
</evidence>
<evidence type="ECO:0000256" key="4">
    <source>
        <dbReference type="ARBA" id="ARBA00022989"/>
    </source>
</evidence>
<feature type="transmembrane region" description="Helical" evidence="7">
    <location>
        <begin position="311"/>
        <end position="336"/>
    </location>
</feature>
<dbReference type="AlphaFoldDB" id="A0A0D2EA10"/>
<evidence type="ECO:0000256" key="5">
    <source>
        <dbReference type="ARBA" id="ARBA00023136"/>
    </source>
</evidence>
<comment type="subcellular location">
    <subcellularLocation>
        <location evidence="1">Membrane</location>
        <topology evidence="1">Multi-pass membrane protein</topology>
    </subcellularLocation>
</comment>
<feature type="transmembrane region" description="Helical" evidence="7">
    <location>
        <begin position="157"/>
        <end position="180"/>
    </location>
</feature>